<gene>
    <name evidence="1" type="ORF">SAMN06295933_2678</name>
</gene>
<dbReference type="Proteomes" id="UP000192906">
    <property type="component" value="Unassembled WGS sequence"/>
</dbReference>
<dbReference type="OrthoDB" id="5460370at2"/>
<dbReference type="AlphaFoldDB" id="A0A1X7E687"/>
<name>A0A1X7E687_9BACT</name>
<protein>
    <submittedName>
        <fullName evidence="1">Uncharacterized protein</fullName>
    </submittedName>
</protein>
<proteinExistence type="predicted"/>
<reference evidence="2" key="1">
    <citation type="submission" date="2017-04" db="EMBL/GenBank/DDBJ databases">
        <authorList>
            <person name="Varghese N."/>
            <person name="Submissions S."/>
        </authorList>
    </citation>
    <scope>NUCLEOTIDE SEQUENCE [LARGE SCALE GENOMIC DNA]</scope>
    <source>
        <strain evidence="2">K3S</strain>
    </source>
</reference>
<evidence type="ECO:0000313" key="2">
    <source>
        <dbReference type="Proteomes" id="UP000192906"/>
    </source>
</evidence>
<keyword evidence="2" id="KW-1185">Reference proteome</keyword>
<sequence>MADAIKAAASARREYGWKTYLIKFRDYYSYTFDPKFFPDFELIGEVNEEGDVFPVSKRKR</sequence>
<evidence type="ECO:0000313" key="1">
    <source>
        <dbReference type="EMBL" id="SMF27870.1"/>
    </source>
</evidence>
<accession>A0A1X7E687</accession>
<organism evidence="1 2">
    <name type="scientific">Desulfovibrio gilichinskyi</name>
    <dbReference type="NCBI Taxonomy" id="1519643"/>
    <lineage>
        <taxon>Bacteria</taxon>
        <taxon>Pseudomonadati</taxon>
        <taxon>Thermodesulfobacteriota</taxon>
        <taxon>Desulfovibrionia</taxon>
        <taxon>Desulfovibrionales</taxon>
        <taxon>Desulfovibrionaceae</taxon>
        <taxon>Desulfovibrio</taxon>
    </lineage>
</organism>
<dbReference type="EMBL" id="FWZU01000004">
    <property type="protein sequence ID" value="SMF27870.1"/>
    <property type="molecule type" value="Genomic_DNA"/>
</dbReference>
<dbReference type="RefSeq" id="WP_085103029.1">
    <property type="nucleotide sequence ID" value="NZ_FWZU01000004.1"/>
</dbReference>